<feature type="transmembrane region" description="Helical" evidence="1">
    <location>
        <begin position="64"/>
        <end position="82"/>
    </location>
</feature>
<dbReference type="GO" id="GO:0005886">
    <property type="term" value="C:plasma membrane"/>
    <property type="evidence" value="ECO:0007669"/>
    <property type="project" value="TreeGrafter"/>
</dbReference>
<dbReference type="PANTHER" id="PTHR34821:SF3">
    <property type="entry name" value="MEMBRANE PROTEIN"/>
    <property type="match status" value="1"/>
</dbReference>
<name>A0A109N0T7_9BACI</name>
<evidence type="ECO:0000313" key="2">
    <source>
        <dbReference type="EMBL" id="KWW21410.1"/>
    </source>
</evidence>
<proteinExistence type="predicted"/>
<keyword evidence="1" id="KW-1133">Transmembrane helix</keyword>
<gene>
    <name evidence="2" type="ORF">AS888_17685</name>
</gene>
<organism evidence="2 3">
    <name type="scientific">Peribacillus simplex</name>
    <dbReference type="NCBI Taxonomy" id="1478"/>
    <lineage>
        <taxon>Bacteria</taxon>
        <taxon>Bacillati</taxon>
        <taxon>Bacillota</taxon>
        <taxon>Bacilli</taxon>
        <taxon>Bacillales</taxon>
        <taxon>Bacillaceae</taxon>
        <taxon>Peribacillus</taxon>
    </lineage>
</organism>
<feature type="transmembrane region" description="Helical" evidence="1">
    <location>
        <begin position="121"/>
        <end position="139"/>
    </location>
</feature>
<evidence type="ECO:0000313" key="3">
    <source>
        <dbReference type="Proteomes" id="UP000064189"/>
    </source>
</evidence>
<keyword evidence="1" id="KW-0472">Membrane</keyword>
<keyword evidence="1" id="KW-0812">Transmembrane</keyword>
<dbReference type="AlphaFoldDB" id="A0A109N0T7"/>
<dbReference type="Pfam" id="PF04657">
    <property type="entry name" value="DMT_YdcZ"/>
    <property type="match status" value="1"/>
</dbReference>
<dbReference type="Proteomes" id="UP000064189">
    <property type="component" value="Unassembled WGS sequence"/>
</dbReference>
<keyword evidence="3" id="KW-1185">Reference proteome</keyword>
<protein>
    <recommendedName>
        <fullName evidence="4">DMT family transporter</fullName>
    </recommendedName>
</protein>
<evidence type="ECO:0000256" key="1">
    <source>
        <dbReference type="SAM" id="Phobius"/>
    </source>
</evidence>
<dbReference type="EMBL" id="LNNH01000012">
    <property type="protein sequence ID" value="KWW21410.1"/>
    <property type="molecule type" value="Genomic_DNA"/>
</dbReference>
<reference evidence="2 3" key="1">
    <citation type="submission" date="2015-11" db="EMBL/GenBank/DDBJ databases">
        <title>Genome Sequence of Bacillus simplex strain VanAntwerpen2.</title>
        <authorList>
            <person name="Couger M.B."/>
        </authorList>
    </citation>
    <scope>NUCLEOTIDE SEQUENCE [LARGE SCALE GENOMIC DNA]</scope>
    <source>
        <strain evidence="2 3">VanAntwerpen02</strain>
    </source>
</reference>
<accession>A0A109N0T7</accession>
<feature type="transmembrane region" description="Helical" evidence="1">
    <location>
        <begin position="88"/>
        <end position="109"/>
    </location>
</feature>
<comment type="caution">
    <text evidence="2">The sequence shown here is derived from an EMBL/GenBank/DDBJ whole genome shotgun (WGS) entry which is preliminary data.</text>
</comment>
<feature type="transmembrane region" description="Helical" evidence="1">
    <location>
        <begin position="31"/>
        <end position="52"/>
    </location>
</feature>
<dbReference type="InterPro" id="IPR006750">
    <property type="entry name" value="YdcZ"/>
</dbReference>
<dbReference type="RefSeq" id="WP_061141758.1">
    <property type="nucleotide sequence ID" value="NZ_LNNH01000012.1"/>
</dbReference>
<sequence length="141" mass="15473">MKGILFSIIAGIFISLQGVFNSRMSEDISGWHTTAIVHLVGFILSIIIYLIARDGRAEGFREVPYFYLLGGILGVVIVFGEMTSINVLGMSLAIATILIAQLLCAFLIDTKGLFGMIKHKVSFQQVIGMAMMLVGVILFKW</sequence>
<dbReference type="PANTHER" id="PTHR34821">
    <property type="entry name" value="INNER MEMBRANE PROTEIN YDCZ"/>
    <property type="match status" value="1"/>
</dbReference>
<evidence type="ECO:0008006" key="4">
    <source>
        <dbReference type="Google" id="ProtNLM"/>
    </source>
</evidence>